<protein>
    <submittedName>
        <fullName evidence="3">Uncharacterized protein</fullName>
    </submittedName>
</protein>
<dbReference type="EMBL" id="KB908482">
    <property type="protein sequence ID" value="EOA90888.1"/>
    <property type="molecule type" value="Genomic_DNA"/>
</dbReference>
<dbReference type="AlphaFoldDB" id="R0KD92"/>
<reference evidence="3 4" key="1">
    <citation type="journal article" date="2012" name="PLoS Pathog.">
        <title>Diverse lifestyles and strategies of plant pathogenesis encoded in the genomes of eighteen Dothideomycetes fungi.</title>
        <authorList>
            <person name="Ohm R.A."/>
            <person name="Feau N."/>
            <person name="Henrissat B."/>
            <person name="Schoch C.L."/>
            <person name="Horwitz B.A."/>
            <person name="Barry K.W."/>
            <person name="Condon B.J."/>
            <person name="Copeland A.C."/>
            <person name="Dhillon B."/>
            <person name="Glaser F."/>
            <person name="Hesse C.N."/>
            <person name="Kosti I."/>
            <person name="LaButti K."/>
            <person name="Lindquist E.A."/>
            <person name="Lucas S."/>
            <person name="Salamov A.A."/>
            <person name="Bradshaw R.E."/>
            <person name="Ciuffetti L."/>
            <person name="Hamelin R.C."/>
            <person name="Kema G.H.J."/>
            <person name="Lawrence C."/>
            <person name="Scott J.A."/>
            <person name="Spatafora J.W."/>
            <person name="Turgeon B.G."/>
            <person name="de Wit P.J.G.M."/>
            <person name="Zhong S."/>
            <person name="Goodwin S.B."/>
            <person name="Grigoriev I.V."/>
        </authorList>
    </citation>
    <scope>NUCLEOTIDE SEQUENCE [LARGE SCALE GENOMIC DNA]</scope>
    <source>
        <strain evidence="4">28A</strain>
    </source>
</reference>
<feature type="compositionally biased region" description="Low complexity" evidence="1">
    <location>
        <begin position="58"/>
        <end position="70"/>
    </location>
</feature>
<accession>R0KD92</accession>
<dbReference type="Proteomes" id="UP000016935">
    <property type="component" value="Unassembled WGS sequence"/>
</dbReference>
<dbReference type="GeneID" id="19405305"/>
<gene>
    <name evidence="3" type="ORF">SETTUDRAFT_64485</name>
</gene>
<sequence length="277" mass="30514">NTSTGGPESDYPPHDHCHHHHSLRRDRTSKASSHGRPHDSVISSRPFSPKPSSPPSPSSNSSISSLSNHRTSSHAPAPYDRTSIPYPPQAHLDPEKHAELLSQTRRVPNRISVVPSNPDAIVYDKGAFHEKGPEEKAWQLLFWLFGPCAFLSIAIALWTALALFISLILSPLRLCSTRPPLSEQITSFLAPALNLQLHMVYSHDSTSGYSAPMLVVIHLFSPLVAFGVAIAAWTAAGFWFFSCILGDPGGHDGHNDGRESIVGVRNYWERWLSRGLR</sequence>
<feature type="transmembrane region" description="Helical" evidence="2">
    <location>
        <begin position="213"/>
        <end position="241"/>
    </location>
</feature>
<dbReference type="OrthoDB" id="5420214at2759"/>
<reference evidence="3 4" key="2">
    <citation type="journal article" date="2013" name="PLoS Genet.">
        <title>Comparative genome structure, secondary metabolite, and effector coding capacity across Cochliobolus pathogens.</title>
        <authorList>
            <person name="Condon B.J."/>
            <person name="Leng Y."/>
            <person name="Wu D."/>
            <person name="Bushley K.E."/>
            <person name="Ohm R.A."/>
            <person name="Otillar R."/>
            <person name="Martin J."/>
            <person name="Schackwitz W."/>
            <person name="Grimwood J."/>
            <person name="MohdZainudin N."/>
            <person name="Xue C."/>
            <person name="Wang R."/>
            <person name="Manning V.A."/>
            <person name="Dhillon B."/>
            <person name="Tu Z.J."/>
            <person name="Steffenson B.J."/>
            <person name="Salamov A."/>
            <person name="Sun H."/>
            <person name="Lowry S."/>
            <person name="LaButti K."/>
            <person name="Han J."/>
            <person name="Copeland A."/>
            <person name="Lindquist E."/>
            <person name="Barry K."/>
            <person name="Schmutz J."/>
            <person name="Baker S.E."/>
            <person name="Ciuffetti L.M."/>
            <person name="Grigoriev I.V."/>
            <person name="Zhong S."/>
            <person name="Turgeon B.G."/>
        </authorList>
    </citation>
    <scope>NUCLEOTIDE SEQUENCE [LARGE SCALE GENOMIC DNA]</scope>
    <source>
        <strain evidence="4">28A</strain>
    </source>
</reference>
<dbReference type="STRING" id="671987.R0KD92"/>
<feature type="non-terminal residue" evidence="3">
    <location>
        <position position="277"/>
    </location>
</feature>
<feature type="transmembrane region" description="Helical" evidence="2">
    <location>
        <begin position="140"/>
        <end position="169"/>
    </location>
</feature>
<dbReference type="HOGENOM" id="CLU_877181_0_0_1"/>
<keyword evidence="2" id="KW-0472">Membrane</keyword>
<evidence type="ECO:0000256" key="2">
    <source>
        <dbReference type="SAM" id="Phobius"/>
    </source>
</evidence>
<evidence type="ECO:0000313" key="4">
    <source>
        <dbReference type="Proteomes" id="UP000016935"/>
    </source>
</evidence>
<organism evidence="3 4">
    <name type="scientific">Exserohilum turcicum (strain 28A)</name>
    <name type="common">Northern leaf blight fungus</name>
    <name type="synonym">Setosphaeria turcica</name>
    <dbReference type="NCBI Taxonomy" id="671987"/>
    <lineage>
        <taxon>Eukaryota</taxon>
        <taxon>Fungi</taxon>
        <taxon>Dikarya</taxon>
        <taxon>Ascomycota</taxon>
        <taxon>Pezizomycotina</taxon>
        <taxon>Dothideomycetes</taxon>
        <taxon>Pleosporomycetidae</taxon>
        <taxon>Pleosporales</taxon>
        <taxon>Pleosporineae</taxon>
        <taxon>Pleosporaceae</taxon>
        <taxon>Exserohilum</taxon>
    </lineage>
</organism>
<keyword evidence="2" id="KW-1133">Transmembrane helix</keyword>
<feature type="non-terminal residue" evidence="3">
    <location>
        <position position="1"/>
    </location>
</feature>
<dbReference type="eggNOG" id="ENOG502SWBS">
    <property type="taxonomic scope" value="Eukaryota"/>
</dbReference>
<name>R0KD92_EXST2</name>
<evidence type="ECO:0000313" key="3">
    <source>
        <dbReference type="EMBL" id="EOA90888.1"/>
    </source>
</evidence>
<keyword evidence="2" id="KW-0812">Transmembrane</keyword>
<feature type="compositionally biased region" description="Pro residues" evidence="1">
    <location>
        <begin position="48"/>
        <end position="57"/>
    </location>
</feature>
<feature type="region of interest" description="Disordered" evidence="1">
    <location>
        <begin position="1"/>
        <end position="92"/>
    </location>
</feature>
<evidence type="ECO:0000256" key="1">
    <source>
        <dbReference type="SAM" id="MobiDB-lite"/>
    </source>
</evidence>
<keyword evidence="4" id="KW-1185">Reference proteome</keyword>
<proteinExistence type="predicted"/>
<dbReference type="RefSeq" id="XP_008021370.1">
    <property type="nucleotide sequence ID" value="XM_008023179.1"/>
</dbReference>